<gene>
    <name evidence="1" type="ORF">MLD38_023678</name>
</gene>
<evidence type="ECO:0000313" key="2">
    <source>
        <dbReference type="Proteomes" id="UP001057402"/>
    </source>
</evidence>
<dbReference type="EMBL" id="CM042886">
    <property type="protein sequence ID" value="KAI4338645.1"/>
    <property type="molecule type" value="Genomic_DNA"/>
</dbReference>
<name>A0ACB9NWK4_9MYRT</name>
<comment type="caution">
    <text evidence="1">The sequence shown here is derived from an EMBL/GenBank/DDBJ whole genome shotgun (WGS) entry which is preliminary data.</text>
</comment>
<accession>A0ACB9NWK4</accession>
<keyword evidence="2" id="KW-1185">Reference proteome</keyword>
<organism evidence="1 2">
    <name type="scientific">Melastoma candidum</name>
    <dbReference type="NCBI Taxonomy" id="119954"/>
    <lineage>
        <taxon>Eukaryota</taxon>
        <taxon>Viridiplantae</taxon>
        <taxon>Streptophyta</taxon>
        <taxon>Embryophyta</taxon>
        <taxon>Tracheophyta</taxon>
        <taxon>Spermatophyta</taxon>
        <taxon>Magnoliopsida</taxon>
        <taxon>eudicotyledons</taxon>
        <taxon>Gunneridae</taxon>
        <taxon>Pentapetalae</taxon>
        <taxon>rosids</taxon>
        <taxon>malvids</taxon>
        <taxon>Myrtales</taxon>
        <taxon>Melastomataceae</taxon>
        <taxon>Melastomatoideae</taxon>
        <taxon>Melastomateae</taxon>
        <taxon>Melastoma</taxon>
    </lineage>
</organism>
<sequence length="209" mass="22811">MKTPSAATANTVGGGGLDPTTRPAPASWSSPFASPLSYTSRPPALHPALRPWREFLSLRSFSLPYGYSDALLRLRKNISHFRFNYAVVALLTLFLSLIFHPFSLLLFVFLCLAWYALYFSRDSPIILFGRVFDDRVVATVLGLVTIVGLVLTGVGLNVLVALMVAVVIVGVHGVFRNSEDLYVDEESIGEGGLVSVVSSQPLRSYARMS</sequence>
<reference evidence="2" key="1">
    <citation type="journal article" date="2023" name="Front. Plant Sci.">
        <title>Chromosomal-level genome assembly of Melastoma candidum provides insights into trichome evolution.</title>
        <authorList>
            <person name="Zhong Y."/>
            <person name="Wu W."/>
            <person name="Sun C."/>
            <person name="Zou P."/>
            <person name="Liu Y."/>
            <person name="Dai S."/>
            <person name="Zhou R."/>
        </authorList>
    </citation>
    <scope>NUCLEOTIDE SEQUENCE [LARGE SCALE GENOMIC DNA]</scope>
</reference>
<evidence type="ECO:0000313" key="1">
    <source>
        <dbReference type="EMBL" id="KAI4338645.1"/>
    </source>
</evidence>
<proteinExistence type="predicted"/>
<protein>
    <submittedName>
        <fullName evidence="1">Uncharacterized protein</fullName>
    </submittedName>
</protein>
<dbReference type="Proteomes" id="UP001057402">
    <property type="component" value="Chromosome 7"/>
</dbReference>